<accession>A0A914HH33</accession>
<organism evidence="1 2">
    <name type="scientific">Globodera rostochiensis</name>
    <name type="common">Golden nematode worm</name>
    <name type="synonym">Heterodera rostochiensis</name>
    <dbReference type="NCBI Taxonomy" id="31243"/>
    <lineage>
        <taxon>Eukaryota</taxon>
        <taxon>Metazoa</taxon>
        <taxon>Ecdysozoa</taxon>
        <taxon>Nematoda</taxon>
        <taxon>Chromadorea</taxon>
        <taxon>Rhabditida</taxon>
        <taxon>Tylenchina</taxon>
        <taxon>Tylenchomorpha</taxon>
        <taxon>Tylenchoidea</taxon>
        <taxon>Heteroderidae</taxon>
        <taxon>Heteroderinae</taxon>
        <taxon>Globodera</taxon>
    </lineage>
</organism>
<sequence length="192" mass="22141">MNVWRWTGWVEEERGGGGQELLTCTVLPDAADDCVKRVFQCAYLCDHPKAKMSKWGQNTQKMKMTEINNKFVPADGIDDADPSDDYAANDQQPYSQNDEIEMDDDGYRHSRSICVELYKPKMAKRHIIKLGNVDPQPLFWKRAFKYFFFGGKIKVVWYQGLYLVVIKICSKIMQSKKALFKMFSAAPASQNF</sequence>
<protein>
    <submittedName>
        <fullName evidence="2">Uncharacterized protein</fullName>
    </submittedName>
</protein>
<reference evidence="2" key="1">
    <citation type="submission" date="2022-11" db="UniProtKB">
        <authorList>
            <consortium name="WormBaseParasite"/>
        </authorList>
    </citation>
    <scope>IDENTIFICATION</scope>
</reference>
<name>A0A914HH33_GLORO</name>
<proteinExistence type="predicted"/>
<keyword evidence="1" id="KW-1185">Reference proteome</keyword>
<dbReference type="AlphaFoldDB" id="A0A914HH33"/>
<evidence type="ECO:0000313" key="1">
    <source>
        <dbReference type="Proteomes" id="UP000887572"/>
    </source>
</evidence>
<dbReference type="WBParaSite" id="Gr19_v10_g1730.t2">
    <property type="protein sequence ID" value="Gr19_v10_g1730.t2"/>
    <property type="gene ID" value="Gr19_v10_g1730"/>
</dbReference>
<evidence type="ECO:0000313" key="2">
    <source>
        <dbReference type="WBParaSite" id="Gr19_v10_g1730.t2"/>
    </source>
</evidence>
<dbReference type="Proteomes" id="UP000887572">
    <property type="component" value="Unplaced"/>
</dbReference>